<comment type="similarity">
    <text evidence="1 3">Belongs to the type-B carboxylesterase/lipase family.</text>
</comment>
<evidence type="ECO:0000313" key="6">
    <source>
        <dbReference type="Proteomes" id="UP000078544"/>
    </source>
</evidence>
<protein>
    <recommendedName>
        <fullName evidence="3">Carboxylic ester hydrolase</fullName>
        <ecNumber evidence="3">3.1.1.-</ecNumber>
    </recommendedName>
</protein>
<evidence type="ECO:0000259" key="4">
    <source>
        <dbReference type="Pfam" id="PF00135"/>
    </source>
</evidence>
<dbReference type="InterPro" id="IPR002018">
    <property type="entry name" value="CarbesteraseB"/>
</dbReference>
<dbReference type="InterPro" id="IPR050654">
    <property type="entry name" value="AChE-related_enzymes"/>
</dbReference>
<dbReference type="GO" id="GO:0052689">
    <property type="term" value="F:carboxylic ester hydrolase activity"/>
    <property type="evidence" value="ECO:0007669"/>
    <property type="project" value="TreeGrafter"/>
</dbReference>
<dbReference type="PANTHER" id="PTHR43918">
    <property type="entry name" value="ACETYLCHOLINESTERASE"/>
    <property type="match status" value="1"/>
</dbReference>
<comment type="caution">
    <text evidence="5">The sequence shown here is derived from an EMBL/GenBank/DDBJ whole genome shotgun (WGS) entry which is preliminary data.</text>
</comment>
<accession>A0A168D6J2</accession>
<dbReference type="PROSITE" id="PS00122">
    <property type="entry name" value="CARBOXYLESTERASE_B_1"/>
    <property type="match status" value="1"/>
</dbReference>
<feature type="domain" description="Carboxylesterase type B" evidence="4">
    <location>
        <begin position="34"/>
        <end position="229"/>
    </location>
</feature>
<evidence type="ECO:0000256" key="2">
    <source>
        <dbReference type="ARBA" id="ARBA00022801"/>
    </source>
</evidence>
<dbReference type="OrthoDB" id="408631at2759"/>
<feature type="chain" id="PRO_5007749409" description="Carboxylic ester hydrolase" evidence="3">
    <location>
        <begin position="19"/>
        <end position="549"/>
    </location>
</feature>
<evidence type="ECO:0000256" key="3">
    <source>
        <dbReference type="RuleBase" id="RU361235"/>
    </source>
</evidence>
<dbReference type="AlphaFoldDB" id="A0A168D6J2"/>
<dbReference type="Gene3D" id="3.40.50.1820">
    <property type="entry name" value="alpha/beta hydrolase"/>
    <property type="match status" value="2"/>
</dbReference>
<keyword evidence="6" id="KW-1185">Reference proteome</keyword>
<feature type="signal peptide" evidence="3">
    <location>
        <begin position="1"/>
        <end position="18"/>
    </location>
</feature>
<keyword evidence="2 3" id="KW-0378">Hydrolase</keyword>
<dbReference type="InterPro" id="IPR019826">
    <property type="entry name" value="Carboxylesterase_B_AS"/>
</dbReference>
<gene>
    <name evidence="5" type="ORF">AAL_03372</name>
</gene>
<keyword evidence="3" id="KW-0732">Signal</keyword>
<evidence type="ECO:0000256" key="1">
    <source>
        <dbReference type="ARBA" id="ARBA00005964"/>
    </source>
</evidence>
<name>A0A168D6J2_9HYPO</name>
<dbReference type="EMBL" id="AZGY01000006">
    <property type="protein sequence ID" value="KZZ97408.1"/>
    <property type="molecule type" value="Genomic_DNA"/>
</dbReference>
<evidence type="ECO:0000313" key="5">
    <source>
        <dbReference type="EMBL" id="KZZ97408.1"/>
    </source>
</evidence>
<organism evidence="5 6">
    <name type="scientific">Moelleriella libera RCEF 2490</name>
    <dbReference type="NCBI Taxonomy" id="1081109"/>
    <lineage>
        <taxon>Eukaryota</taxon>
        <taxon>Fungi</taxon>
        <taxon>Dikarya</taxon>
        <taxon>Ascomycota</taxon>
        <taxon>Pezizomycotina</taxon>
        <taxon>Sordariomycetes</taxon>
        <taxon>Hypocreomycetidae</taxon>
        <taxon>Hypocreales</taxon>
        <taxon>Clavicipitaceae</taxon>
        <taxon>Moelleriella</taxon>
    </lineage>
</organism>
<feature type="domain" description="Carboxylesterase type B" evidence="4">
    <location>
        <begin position="249"/>
        <end position="493"/>
    </location>
</feature>
<dbReference type="InterPro" id="IPR029058">
    <property type="entry name" value="AB_hydrolase_fold"/>
</dbReference>
<reference evidence="5 6" key="1">
    <citation type="journal article" date="2016" name="Genome Biol. Evol.">
        <title>Divergent and convergent evolution of fungal pathogenicity.</title>
        <authorList>
            <person name="Shang Y."/>
            <person name="Xiao G."/>
            <person name="Zheng P."/>
            <person name="Cen K."/>
            <person name="Zhan S."/>
            <person name="Wang C."/>
        </authorList>
    </citation>
    <scope>NUCLEOTIDE SEQUENCE [LARGE SCALE GENOMIC DNA]</scope>
    <source>
        <strain evidence="5 6">RCEF 2490</strain>
    </source>
</reference>
<dbReference type="EC" id="3.1.1.-" evidence="3"/>
<sequence>MYINNTLVLAFWSFLANGNPVVRDKHHGVAYHGLNRNGIEVFLNIPYGQDTGGGHRFKPPRLHVPQPNSSVDATAYGPACPQALGPWYAPISLTSITNISENCLNLNIARPRHTHADAKLPVLVFVHGGSYWSGSNEEITIRPDGMIVESVKNGLPVIHVAMNYRLGAFGFAQSEALRAEGSENAGLRDQWLALEWVRDNIAHFGGDPDRVTIFGQSSGGLSMGLLMMAYGGTRPVPFRQGRVRQNGAAVGRCLRDLPLDVLLNASLATFSSDVAHNIGDIWLPSVDGDFLPAPPSQLLRERRFAANITAMMGWCSDDVAFFTDPAIATDDDAQRFLQAYAPGMTPDAIRRLLALYPASDFAPPPGSATAANLTAQFHRTARVFRDIFMTCEPILYAEHLAAAGSTVYLYEWNQTILDPFLRDVSHRPGLGPIHTSEFAYIFGNLSNYNTGTWAFQPGPADYQLKERASRSWSTFASTGRPSLAGHNTFHNFAPAPGPDSQINIFVAGGPNEGLSPIDGPGAHPAMERQRLRERCALINSPEYIEQLGF</sequence>
<dbReference type="ESTHER" id="9hypo-a0a168d6j2">
    <property type="family name" value="Fungal_carboxylesterase_lipase"/>
</dbReference>
<dbReference type="Pfam" id="PF00135">
    <property type="entry name" value="COesterase"/>
    <property type="match status" value="2"/>
</dbReference>
<dbReference type="Proteomes" id="UP000078544">
    <property type="component" value="Unassembled WGS sequence"/>
</dbReference>
<dbReference type="SUPFAM" id="SSF53474">
    <property type="entry name" value="alpha/beta-Hydrolases"/>
    <property type="match status" value="1"/>
</dbReference>
<dbReference type="PANTHER" id="PTHR43918:SF4">
    <property type="entry name" value="CARBOXYLIC ESTER HYDROLASE"/>
    <property type="match status" value="1"/>
</dbReference>
<proteinExistence type="inferred from homology"/>
<dbReference type="STRING" id="1081109.A0A168D6J2"/>